<reference evidence="2" key="1">
    <citation type="submission" date="2011-09" db="EMBL/GenBank/DDBJ databases">
        <title>The permanent draft genome of Mucilaginibacter paludis DSM 18603.</title>
        <authorList>
            <consortium name="US DOE Joint Genome Institute (JGI-PGF)"/>
            <person name="Lucas S."/>
            <person name="Han J."/>
            <person name="Lapidus A."/>
            <person name="Bruce D."/>
            <person name="Goodwin L."/>
            <person name="Pitluck S."/>
            <person name="Peters L."/>
            <person name="Kyrpides N."/>
            <person name="Mavromatis K."/>
            <person name="Ivanova N."/>
            <person name="Mikhailova N."/>
            <person name="Held B."/>
            <person name="Detter J.C."/>
            <person name="Tapia R."/>
            <person name="Han C."/>
            <person name="Land M."/>
            <person name="Hauser L."/>
            <person name="Markowitz V."/>
            <person name="Cheng J.-F."/>
            <person name="Hugenholtz P."/>
            <person name="Woyke T."/>
            <person name="Wu D."/>
            <person name="Tindall B."/>
            <person name="Brambilla E."/>
            <person name="Klenk H.-P."/>
            <person name="Eisen J.A."/>
        </authorList>
    </citation>
    <scope>NUCLEOTIDE SEQUENCE [LARGE SCALE GENOMIC DNA]</scope>
    <source>
        <strain evidence="2">DSM 18603</strain>
    </source>
</reference>
<proteinExistence type="predicted"/>
<dbReference type="RefSeq" id="WP_008507390.1">
    <property type="nucleotide sequence ID" value="NZ_CM001403.1"/>
</dbReference>
<keyword evidence="3" id="KW-1185">Reference proteome</keyword>
<dbReference type="eggNOG" id="ENOG502Z848">
    <property type="taxonomic scope" value="Bacteria"/>
</dbReference>
<evidence type="ECO:0000256" key="1">
    <source>
        <dbReference type="SAM" id="SignalP"/>
    </source>
</evidence>
<organism evidence="2 3">
    <name type="scientific">Mucilaginibacter paludis DSM 18603</name>
    <dbReference type="NCBI Taxonomy" id="714943"/>
    <lineage>
        <taxon>Bacteria</taxon>
        <taxon>Pseudomonadati</taxon>
        <taxon>Bacteroidota</taxon>
        <taxon>Sphingobacteriia</taxon>
        <taxon>Sphingobacteriales</taxon>
        <taxon>Sphingobacteriaceae</taxon>
        <taxon>Mucilaginibacter</taxon>
    </lineage>
</organism>
<gene>
    <name evidence="2" type="ORF">Mucpa_2984</name>
</gene>
<dbReference type="EMBL" id="CM001403">
    <property type="protein sequence ID" value="EHQ27091.1"/>
    <property type="molecule type" value="Genomic_DNA"/>
</dbReference>
<name>H1YC13_9SPHI</name>
<feature type="signal peptide" evidence="1">
    <location>
        <begin position="1"/>
        <end position="26"/>
    </location>
</feature>
<dbReference type="HOGENOM" id="CLU_650446_0_0_10"/>
<accession>H1YC13</accession>
<dbReference type="OrthoDB" id="638836at2"/>
<dbReference type="AlphaFoldDB" id="H1YC13"/>
<protein>
    <submittedName>
        <fullName evidence="2">Uncharacterized protein</fullName>
    </submittedName>
</protein>
<dbReference type="Proteomes" id="UP000002774">
    <property type="component" value="Chromosome"/>
</dbReference>
<evidence type="ECO:0000313" key="3">
    <source>
        <dbReference type="Proteomes" id="UP000002774"/>
    </source>
</evidence>
<keyword evidence="1" id="KW-0732">Signal</keyword>
<dbReference type="STRING" id="714943.Mucpa_2984"/>
<evidence type="ECO:0000313" key="2">
    <source>
        <dbReference type="EMBL" id="EHQ27091.1"/>
    </source>
</evidence>
<sequence>MKTKFYTLISFLALAALSFAPVIVKAQEQQMQFFRPNNKLGINVFETSKKDTVKFTGLKVKVGGGFTMNFQSLRASNTATPVLKTVGTTVYNTNALTPLIDGFNLPMANMSFDVQLADGVRLNLTSYLATRHHEETWVKGGYIQIDKVEFLHSEFLNRIMKSVTVTIGESDIDYGDQHYRRSDGGNTIYNPFVENYIMDEFSTEIGMHIYYKCAKTGLFAMGAITNGELNPTTIESTKVDAETGNINKYPPAFLGKLGYDKQLNTDFRLRVTGSFYTVNSANSSTLFGGDRSGSNYYNVFSTPYGAATTTTTQAIDYNAFSGRFNPGFSQENHSYMGNLFLKYKGLEFFGTAETAKGRTITEVSNRSAKQFAGDLIYRFPENKENFWVGYRYNTVSATIVGNTTDVTINRNVASAGWFLTRNIMMKGEYVDQRYKDFDATSLYNGGVFKGFMFSAVVGF</sequence>
<feature type="chain" id="PRO_5003557683" evidence="1">
    <location>
        <begin position="27"/>
        <end position="459"/>
    </location>
</feature>